<dbReference type="Pfam" id="PF00078">
    <property type="entry name" value="RVT_1"/>
    <property type="match status" value="1"/>
</dbReference>
<dbReference type="Pfam" id="PF14529">
    <property type="entry name" value="Exo_endo_phos_2"/>
    <property type="match status" value="1"/>
</dbReference>
<dbReference type="SUPFAM" id="SSF56219">
    <property type="entry name" value="DNase I-like"/>
    <property type="match status" value="1"/>
</dbReference>
<comment type="caution">
    <text evidence="2">The sequence shown here is derived from an EMBL/GenBank/DDBJ whole genome shotgun (WGS) entry which is preliminary data.</text>
</comment>
<dbReference type="CDD" id="cd01650">
    <property type="entry name" value="RT_nLTR_like"/>
    <property type="match status" value="1"/>
</dbReference>
<sequence length="571" mass="64955">MSENMVLRIACFSPAISKWCFTLFWRLVFLLGRSANAYLLFLSLYAHCVIAGDANAHHMAFGYENIDACGQWIIDVTTSTNLTCLVTDKSESTFLHSKGGLYRPDTALVSSDVLELVTREVLADVGFDHLTALITVEILSRQREKEAPTWNFNKADWKAYAHALDTRLGSVDWNALTVEKANETLVNEITRAARKSIPRGVRKKFTSGWTEELRQAVSKRQAARKDFIRNPTATNRKRYNAYSRRAKRIGETTRATEWQKVCNGFNFRTSSRTAWGLVRRLEGKRTASGTEPLVVNGRTLLTARAEAEAFTRYYTRVEGSNSQASKRMVDITRKEWERRPSVVNRTFHTDFTIAELEGALRKSKKGKAPGRDGVTQEMLSHMGPKAKNAILRLYNRSWHGGTTPPAWRTAVVVPILKKGKKASDLASYRPISLTSTISKTMERMVNGRLYYYMEDSGPLDENQAGFRRHRSTVDQLVLFTQSVINAWQCNHHTVAVFVDLKNAYDRVWRGRLLLKLQRCGINGRMYNWLKGFLSNRYIRTKVNGVYSRTRPFKEGLPQGSALLYLVSVLPQ</sequence>
<evidence type="ECO:0000259" key="1">
    <source>
        <dbReference type="PROSITE" id="PS50878"/>
    </source>
</evidence>
<accession>A0AAE1ASV6</accession>
<reference evidence="2" key="1">
    <citation type="journal article" date="2023" name="G3 (Bethesda)">
        <title>A reference genome for the long-term kleptoplast-retaining sea slug Elysia crispata morphotype clarki.</title>
        <authorList>
            <person name="Eastman K.E."/>
            <person name="Pendleton A.L."/>
            <person name="Shaikh M.A."/>
            <person name="Suttiyut T."/>
            <person name="Ogas R."/>
            <person name="Tomko P."/>
            <person name="Gavelis G."/>
            <person name="Widhalm J.R."/>
            <person name="Wisecaver J.H."/>
        </authorList>
    </citation>
    <scope>NUCLEOTIDE SEQUENCE</scope>
    <source>
        <strain evidence="2">ECLA1</strain>
    </source>
</reference>
<evidence type="ECO:0000313" key="2">
    <source>
        <dbReference type="EMBL" id="KAK3792746.1"/>
    </source>
</evidence>
<dbReference type="AlphaFoldDB" id="A0AAE1ASV6"/>
<dbReference type="InterPro" id="IPR036691">
    <property type="entry name" value="Endo/exonu/phosph_ase_sf"/>
</dbReference>
<dbReference type="InterPro" id="IPR005135">
    <property type="entry name" value="Endo/exonuclease/phosphatase"/>
</dbReference>
<dbReference type="InterPro" id="IPR052560">
    <property type="entry name" value="RdDP_mobile_element"/>
</dbReference>
<dbReference type="GO" id="GO:0003824">
    <property type="term" value="F:catalytic activity"/>
    <property type="evidence" value="ECO:0007669"/>
    <property type="project" value="InterPro"/>
</dbReference>
<gene>
    <name evidence="2" type="ORF">RRG08_023079</name>
</gene>
<dbReference type="PROSITE" id="PS50878">
    <property type="entry name" value="RT_POL"/>
    <property type="match status" value="1"/>
</dbReference>
<dbReference type="Proteomes" id="UP001283361">
    <property type="component" value="Unassembled WGS sequence"/>
</dbReference>
<organism evidence="2 3">
    <name type="scientific">Elysia crispata</name>
    <name type="common">lettuce slug</name>
    <dbReference type="NCBI Taxonomy" id="231223"/>
    <lineage>
        <taxon>Eukaryota</taxon>
        <taxon>Metazoa</taxon>
        <taxon>Spiralia</taxon>
        <taxon>Lophotrochozoa</taxon>
        <taxon>Mollusca</taxon>
        <taxon>Gastropoda</taxon>
        <taxon>Heterobranchia</taxon>
        <taxon>Euthyneura</taxon>
        <taxon>Panpulmonata</taxon>
        <taxon>Sacoglossa</taxon>
        <taxon>Placobranchoidea</taxon>
        <taxon>Plakobranchidae</taxon>
        <taxon>Elysia</taxon>
    </lineage>
</organism>
<dbReference type="EMBL" id="JAWDGP010001332">
    <property type="protein sequence ID" value="KAK3792746.1"/>
    <property type="molecule type" value="Genomic_DNA"/>
</dbReference>
<dbReference type="PANTHER" id="PTHR36688:SF2">
    <property type="entry name" value="ENDONUCLEASE_EXONUCLEASE_PHOSPHATASE DOMAIN-CONTAINING PROTEIN"/>
    <property type="match status" value="1"/>
</dbReference>
<dbReference type="Gene3D" id="3.60.10.10">
    <property type="entry name" value="Endonuclease/exonuclease/phosphatase"/>
    <property type="match status" value="1"/>
</dbReference>
<feature type="domain" description="Reverse transcriptase" evidence="1">
    <location>
        <begin position="396"/>
        <end position="571"/>
    </location>
</feature>
<protein>
    <recommendedName>
        <fullName evidence="1">Reverse transcriptase domain-containing protein</fullName>
    </recommendedName>
</protein>
<keyword evidence="3" id="KW-1185">Reference proteome</keyword>
<dbReference type="InterPro" id="IPR000477">
    <property type="entry name" value="RT_dom"/>
</dbReference>
<dbReference type="PANTHER" id="PTHR36688">
    <property type="entry name" value="ENDO/EXONUCLEASE/PHOSPHATASE DOMAIN-CONTAINING PROTEIN"/>
    <property type="match status" value="1"/>
</dbReference>
<evidence type="ECO:0000313" key="3">
    <source>
        <dbReference type="Proteomes" id="UP001283361"/>
    </source>
</evidence>
<proteinExistence type="predicted"/>
<name>A0AAE1ASV6_9GAST</name>